<dbReference type="GO" id="GO:0016747">
    <property type="term" value="F:acyltransferase activity, transferring groups other than amino-acyl groups"/>
    <property type="evidence" value="ECO:0007669"/>
    <property type="project" value="InterPro"/>
</dbReference>
<evidence type="ECO:0000313" key="3">
    <source>
        <dbReference type="Proteomes" id="UP000185511"/>
    </source>
</evidence>
<dbReference type="EMBL" id="CP016076">
    <property type="protein sequence ID" value="APU12699.1"/>
    <property type="molecule type" value="Genomic_DNA"/>
</dbReference>
<dbReference type="SUPFAM" id="SSF55729">
    <property type="entry name" value="Acyl-CoA N-acyltransferases (Nat)"/>
    <property type="match status" value="1"/>
</dbReference>
<gene>
    <name evidence="2" type="ORF">UA74_03080</name>
</gene>
<organism evidence="2 3">
    <name type="scientific">Actinoalloteichus fjordicus</name>
    <dbReference type="NCBI Taxonomy" id="1612552"/>
    <lineage>
        <taxon>Bacteria</taxon>
        <taxon>Bacillati</taxon>
        <taxon>Actinomycetota</taxon>
        <taxon>Actinomycetes</taxon>
        <taxon>Pseudonocardiales</taxon>
        <taxon>Pseudonocardiaceae</taxon>
        <taxon>Actinoalloteichus</taxon>
    </lineage>
</organism>
<name>A0AAC9L9A0_9PSEU</name>
<dbReference type="PANTHER" id="PTHR43415">
    <property type="entry name" value="SPERMIDINE N(1)-ACETYLTRANSFERASE"/>
    <property type="match status" value="1"/>
</dbReference>
<proteinExistence type="predicted"/>
<dbReference type="InterPro" id="IPR000182">
    <property type="entry name" value="GNAT_dom"/>
</dbReference>
<dbReference type="RefSeq" id="WP_232237792.1">
    <property type="nucleotide sequence ID" value="NZ_CP016076.1"/>
</dbReference>
<dbReference type="PANTHER" id="PTHR43415:SF3">
    <property type="entry name" value="GNAT-FAMILY ACETYLTRANSFERASE"/>
    <property type="match status" value="1"/>
</dbReference>
<dbReference type="Pfam" id="PF00583">
    <property type="entry name" value="Acetyltransf_1"/>
    <property type="match status" value="1"/>
</dbReference>
<dbReference type="AlphaFoldDB" id="A0AAC9L9A0"/>
<dbReference type="Proteomes" id="UP000185511">
    <property type="component" value="Chromosome"/>
</dbReference>
<feature type="domain" description="N-acetyltransferase" evidence="1">
    <location>
        <begin position="1"/>
        <end position="73"/>
    </location>
</feature>
<dbReference type="InterPro" id="IPR016181">
    <property type="entry name" value="Acyl_CoA_acyltransferase"/>
</dbReference>
<dbReference type="Gene3D" id="3.40.630.30">
    <property type="match status" value="1"/>
</dbReference>
<dbReference type="PROSITE" id="PS51186">
    <property type="entry name" value="GNAT"/>
    <property type="match status" value="1"/>
</dbReference>
<evidence type="ECO:0000259" key="1">
    <source>
        <dbReference type="PROSITE" id="PS51186"/>
    </source>
</evidence>
<accession>A0AAC9L9A0</accession>
<evidence type="ECO:0000313" key="2">
    <source>
        <dbReference type="EMBL" id="APU12699.1"/>
    </source>
</evidence>
<sequence length="90" mass="10051">MGESREKGVGSEATGLVLDYAFHVANLACVYLSVMEPNQGAIRAYERAGFKRQGIRRNANMWLGERVDEVLMDAIPAEFEGPSLVKQMFR</sequence>
<dbReference type="KEGG" id="acad:UA74_03080"/>
<keyword evidence="3" id="KW-1185">Reference proteome</keyword>
<reference evidence="3" key="1">
    <citation type="submission" date="2016-06" db="EMBL/GenBank/DDBJ databases">
        <title>Complete genome sequence of Actinoalloteichus fjordicus DSM 46855 (=ADI127-17), type strain of the new species Actinoalloteichus fjordicus.</title>
        <authorList>
            <person name="Ruckert C."/>
            <person name="Nouioui I."/>
            <person name="Willmese J."/>
            <person name="van Wezel G."/>
            <person name="Klenk H.-P."/>
            <person name="Kalinowski J."/>
            <person name="Zotchev S.B."/>
        </authorList>
    </citation>
    <scope>NUCLEOTIDE SEQUENCE [LARGE SCALE GENOMIC DNA]</scope>
    <source>
        <strain evidence="3">ADI127-7</strain>
    </source>
</reference>
<protein>
    <submittedName>
        <fullName evidence="2">Acetyltransferase (GNAT) family protein</fullName>
    </submittedName>
</protein>